<dbReference type="RefSeq" id="WP_232526035.1">
    <property type="nucleotide sequence ID" value="NZ_AP021881.1"/>
</dbReference>
<dbReference type="GO" id="GO:0008233">
    <property type="term" value="F:peptidase activity"/>
    <property type="evidence" value="ECO:0007669"/>
    <property type="project" value="InterPro"/>
</dbReference>
<reference evidence="4" key="1">
    <citation type="submission" date="2019-11" db="EMBL/GenBank/DDBJ databases">
        <title>Isolation and characterization of a novel species in the genus Sulfuriferula.</title>
        <authorList>
            <person name="Mochizuki J."/>
            <person name="Kojima H."/>
            <person name="Fukui M."/>
        </authorList>
    </citation>
    <scope>NUCLEOTIDE SEQUENCE [LARGE SCALE GENOMIC DNA]</scope>
    <source>
        <strain evidence="4">SGTM</strain>
    </source>
</reference>
<keyword evidence="1" id="KW-0472">Membrane</keyword>
<evidence type="ECO:0000313" key="4">
    <source>
        <dbReference type="Proteomes" id="UP000463939"/>
    </source>
</evidence>
<feature type="transmembrane region" description="Helical" evidence="1">
    <location>
        <begin position="39"/>
        <end position="58"/>
    </location>
</feature>
<dbReference type="Pfam" id="PF13539">
    <property type="entry name" value="Peptidase_M15_4"/>
    <property type="match status" value="1"/>
</dbReference>
<dbReference type="SUPFAM" id="SSF55166">
    <property type="entry name" value="Hedgehog/DD-peptidase"/>
    <property type="match status" value="1"/>
</dbReference>
<dbReference type="KEGG" id="sniv:SFSGTM_07540"/>
<dbReference type="AlphaFoldDB" id="A0A809REI1"/>
<organism evidence="3 4">
    <name type="scientific">Sulfuriferula nivalis</name>
    <dbReference type="NCBI Taxonomy" id="2675298"/>
    <lineage>
        <taxon>Bacteria</taxon>
        <taxon>Pseudomonadati</taxon>
        <taxon>Pseudomonadota</taxon>
        <taxon>Betaproteobacteria</taxon>
        <taxon>Nitrosomonadales</taxon>
        <taxon>Sulfuricellaceae</taxon>
        <taxon>Sulfuriferula</taxon>
    </lineage>
</organism>
<dbReference type="EMBL" id="AP021881">
    <property type="protein sequence ID" value="BBP00046.1"/>
    <property type="molecule type" value="Genomic_DNA"/>
</dbReference>
<evidence type="ECO:0000256" key="1">
    <source>
        <dbReference type="SAM" id="Phobius"/>
    </source>
</evidence>
<dbReference type="Gene3D" id="3.30.1380.10">
    <property type="match status" value="1"/>
</dbReference>
<proteinExistence type="predicted"/>
<gene>
    <name evidence="3" type="ORF">SFSGTM_07540</name>
</gene>
<keyword evidence="1" id="KW-1133">Transmembrane helix</keyword>
<evidence type="ECO:0000313" key="3">
    <source>
        <dbReference type="EMBL" id="BBP00046.1"/>
    </source>
</evidence>
<name>A0A809REI1_9PROT</name>
<dbReference type="Proteomes" id="UP000463939">
    <property type="component" value="Chromosome"/>
</dbReference>
<keyword evidence="4" id="KW-1185">Reference proteome</keyword>
<dbReference type="InterPro" id="IPR039561">
    <property type="entry name" value="Peptidase_M15C"/>
</dbReference>
<sequence>MTNKSSQYQQHAYNQTAALSNTTSTLKQHSVNFLNKHKGLIAIASLCAILPPVLAWIASSKNTLDGFDDTQIRASNYQVTELLQGEHLVPPSALPPEMFTTKEVTLIRPSLIDASRNWQLLDDDFAQRLLLTFKIMKERYGYDMTILEGYRSPERQNKLASMGTNVTNAAAYQSYHQFGLAADCAFQRDGKLVITEKDPWAMHGYQLYGEVAESLGLHWGGRWKMMDFGHIELHKPHTISHT</sequence>
<protein>
    <recommendedName>
        <fullName evidence="2">Peptidase M15C domain-containing protein</fullName>
    </recommendedName>
</protein>
<feature type="domain" description="Peptidase M15C" evidence="2">
    <location>
        <begin position="168"/>
        <end position="233"/>
    </location>
</feature>
<dbReference type="InterPro" id="IPR009045">
    <property type="entry name" value="Zn_M74/Hedgehog-like"/>
</dbReference>
<accession>A0A809REI1</accession>
<keyword evidence="1" id="KW-0812">Transmembrane</keyword>
<evidence type="ECO:0000259" key="2">
    <source>
        <dbReference type="Pfam" id="PF13539"/>
    </source>
</evidence>
<dbReference type="CDD" id="cd14845">
    <property type="entry name" value="L-Ala-D-Glu_peptidase_like"/>
    <property type="match status" value="1"/>
</dbReference>